<proteinExistence type="predicted"/>
<accession>A0A915D6I9</accession>
<sequence length="83" mass="9544">MKVVPVLESLKIEELECLIASLLSVGYDLERHCPDQLVCLKNLIRDAFVQVHEPWARKMILLLMELGASGWSLPPEANEYYFQ</sequence>
<organism evidence="1 2">
    <name type="scientific">Ditylenchus dipsaci</name>
    <dbReference type="NCBI Taxonomy" id="166011"/>
    <lineage>
        <taxon>Eukaryota</taxon>
        <taxon>Metazoa</taxon>
        <taxon>Ecdysozoa</taxon>
        <taxon>Nematoda</taxon>
        <taxon>Chromadorea</taxon>
        <taxon>Rhabditida</taxon>
        <taxon>Tylenchina</taxon>
        <taxon>Tylenchomorpha</taxon>
        <taxon>Sphaerularioidea</taxon>
        <taxon>Anguinidae</taxon>
        <taxon>Anguininae</taxon>
        <taxon>Ditylenchus</taxon>
    </lineage>
</organism>
<dbReference type="GO" id="GO:0005829">
    <property type="term" value="C:cytosol"/>
    <property type="evidence" value="ECO:0007669"/>
    <property type="project" value="TreeGrafter"/>
</dbReference>
<keyword evidence="1" id="KW-1185">Reference proteome</keyword>
<dbReference type="AlphaFoldDB" id="A0A915D6I9"/>
<dbReference type="InterPro" id="IPR051367">
    <property type="entry name" value="mRNA_TranslReg/HistoneTransl"/>
</dbReference>
<dbReference type="PANTHER" id="PTHR23254">
    <property type="entry name" value="EIF4G DOMAIN PROTEIN"/>
    <property type="match status" value="1"/>
</dbReference>
<dbReference type="GO" id="GO:0008494">
    <property type="term" value="F:translation activator activity"/>
    <property type="evidence" value="ECO:0007669"/>
    <property type="project" value="TreeGrafter"/>
</dbReference>
<name>A0A915D6I9_9BILA</name>
<dbReference type="PANTHER" id="PTHR23254:SF16">
    <property type="entry name" value="CBP80_20-DEPENDENT TRANSLATION INITIATION FACTOR"/>
    <property type="match status" value="1"/>
</dbReference>
<reference evidence="2" key="1">
    <citation type="submission" date="2022-11" db="UniProtKB">
        <authorList>
            <consortium name="WormBaseParasite"/>
        </authorList>
    </citation>
    <scope>IDENTIFICATION</scope>
</reference>
<dbReference type="GO" id="GO:0006446">
    <property type="term" value="P:regulation of translational initiation"/>
    <property type="evidence" value="ECO:0007669"/>
    <property type="project" value="TreeGrafter"/>
</dbReference>
<evidence type="ECO:0000313" key="1">
    <source>
        <dbReference type="Proteomes" id="UP000887574"/>
    </source>
</evidence>
<protein>
    <submittedName>
        <fullName evidence="2">Uncharacterized protein</fullName>
    </submittedName>
</protein>
<evidence type="ECO:0000313" key="2">
    <source>
        <dbReference type="WBParaSite" id="jg15868"/>
    </source>
</evidence>
<dbReference type="WBParaSite" id="jg15868">
    <property type="protein sequence ID" value="jg15868"/>
    <property type="gene ID" value="jg15868"/>
</dbReference>
<dbReference type="Proteomes" id="UP000887574">
    <property type="component" value="Unplaced"/>
</dbReference>
<dbReference type="Gene3D" id="1.25.40.180">
    <property type="match status" value="1"/>
</dbReference>